<evidence type="ECO:0000313" key="3">
    <source>
        <dbReference type="Proteomes" id="UP000250235"/>
    </source>
</evidence>
<dbReference type="EMBL" id="KV001297">
    <property type="protein sequence ID" value="KZV39200.1"/>
    <property type="molecule type" value="Genomic_DNA"/>
</dbReference>
<keyword evidence="3" id="KW-1185">Reference proteome</keyword>
<feature type="region of interest" description="Disordered" evidence="1">
    <location>
        <begin position="1"/>
        <end position="38"/>
    </location>
</feature>
<protein>
    <submittedName>
        <fullName evidence="2">Uncharacterized protein</fullName>
    </submittedName>
</protein>
<name>A0A2Z7C428_9LAMI</name>
<organism evidence="2 3">
    <name type="scientific">Dorcoceras hygrometricum</name>
    <dbReference type="NCBI Taxonomy" id="472368"/>
    <lineage>
        <taxon>Eukaryota</taxon>
        <taxon>Viridiplantae</taxon>
        <taxon>Streptophyta</taxon>
        <taxon>Embryophyta</taxon>
        <taxon>Tracheophyta</taxon>
        <taxon>Spermatophyta</taxon>
        <taxon>Magnoliopsida</taxon>
        <taxon>eudicotyledons</taxon>
        <taxon>Gunneridae</taxon>
        <taxon>Pentapetalae</taxon>
        <taxon>asterids</taxon>
        <taxon>lamiids</taxon>
        <taxon>Lamiales</taxon>
        <taxon>Gesneriaceae</taxon>
        <taxon>Didymocarpoideae</taxon>
        <taxon>Trichosporeae</taxon>
        <taxon>Loxocarpinae</taxon>
        <taxon>Dorcoceras</taxon>
    </lineage>
</organism>
<accession>A0A2Z7C428</accession>
<dbReference type="AlphaFoldDB" id="A0A2Z7C428"/>
<reference evidence="2 3" key="1">
    <citation type="journal article" date="2015" name="Proc. Natl. Acad. Sci. U.S.A.">
        <title>The resurrection genome of Boea hygrometrica: A blueprint for survival of dehydration.</title>
        <authorList>
            <person name="Xiao L."/>
            <person name="Yang G."/>
            <person name="Zhang L."/>
            <person name="Yang X."/>
            <person name="Zhao S."/>
            <person name="Ji Z."/>
            <person name="Zhou Q."/>
            <person name="Hu M."/>
            <person name="Wang Y."/>
            <person name="Chen M."/>
            <person name="Xu Y."/>
            <person name="Jin H."/>
            <person name="Xiao X."/>
            <person name="Hu G."/>
            <person name="Bao F."/>
            <person name="Hu Y."/>
            <person name="Wan P."/>
            <person name="Li L."/>
            <person name="Deng X."/>
            <person name="Kuang T."/>
            <person name="Xiang C."/>
            <person name="Zhu J.K."/>
            <person name="Oliver M.J."/>
            <person name="He Y."/>
        </authorList>
    </citation>
    <scope>NUCLEOTIDE SEQUENCE [LARGE SCALE GENOMIC DNA]</scope>
    <source>
        <strain evidence="3">cv. XS01</strain>
    </source>
</reference>
<sequence>METTDITDKRFEGLVYSKQHQGKKEEPSHKHDQRSAQRLNQEVVNEITTIPRNTFPGDDLKETSRLKQKFAAEFKCLILFETDRVMGR</sequence>
<dbReference type="Proteomes" id="UP000250235">
    <property type="component" value="Unassembled WGS sequence"/>
</dbReference>
<evidence type="ECO:0000313" key="2">
    <source>
        <dbReference type="EMBL" id="KZV39200.1"/>
    </source>
</evidence>
<feature type="compositionally biased region" description="Basic and acidic residues" evidence="1">
    <location>
        <begin position="22"/>
        <end position="35"/>
    </location>
</feature>
<gene>
    <name evidence="2" type="ORF">F511_29566</name>
</gene>
<evidence type="ECO:0000256" key="1">
    <source>
        <dbReference type="SAM" id="MobiDB-lite"/>
    </source>
</evidence>
<proteinExistence type="predicted"/>
<feature type="compositionally biased region" description="Basic and acidic residues" evidence="1">
    <location>
        <begin position="1"/>
        <end position="12"/>
    </location>
</feature>